<protein>
    <submittedName>
        <fullName evidence="2">Uncharacterized protein</fullName>
    </submittedName>
</protein>
<comment type="caution">
    <text evidence="2">The sequence shown here is derived from an EMBL/GenBank/DDBJ whole genome shotgun (WGS) entry which is preliminary data.</text>
</comment>
<gene>
    <name evidence="2" type="ORF">QUG92_07590</name>
</gene>
<dbReference type="EMBL" id="JAUCML010000004">
    <property type="protein sequence ID" value="MDM7884966.1"/>
    <property type="molecule type" value="Genomic_DNA"/>
</dbReference>
<evidence type="ECO:0000256" key="1">
    <source>
        <dbReference type="SAM" id="Phobius"/>
    </source>
</evidence>
<dbReference type="Proteomes" id="UP001237823">
    <property type="component" value="Unassembled WGS sequence"/>
</dbReference>
<accession>A0ABT7T5V6</accession>
<keyword evidence="3" id="KW-1185">Reference proteome</keyword>
<organism evidence="2 3">
    <name type="scientific">Curtobacterium citri</name>
    <dbReference type="NCBI Taxonomy" id="3055139"/>
    <lineage>
        <taxon>Bacteria</taxon>
        <taxon>Bacillati</taxon>
        <taxon>Actinomycetota</taxon>
        <taxon>Actinomycetes</taxon>
        <taxon>Micrococcales</taxon>
        <taxon>Microbacteriaceae</taxon>
        <taxon>Curtobacterium</taxon>
    </lineage>
</organism>
<evidence type="ECO:0000313" key="3">
    <source>
        <dbReference type="Proteomes" id="UP001237823"/>
    </source>
</evidence>
<evidence type="ECO:0000313" key="2">
    <source>
        <dbReference type="EMBL" id="MDM7884966.1"/>
    </source>
</evidence>
<keyword evidence="1" id="KW-0472">Membrane</keyword>
<keyword evidence="1" id="KW-0812">Transmembrane</keyword>
<name>A0ABT7T5V6_9MICO</name>
<sequence>METFIAWSGFLGAWLLVAGPLYQGVLELREEDADQAGADPGSPVAPPPPPSPWWWFLPPVMLVLRRRRSIAYHRTVLAVLSPQQREHRERFIRKATGWFVVAIGGTFIAVKETWELVEHHEWHPAVFVLVLVVMLALVGGNTVWQASRWSRGSDPDRGERRTR</sequence>
<feature type="transmembrane region" description="Helical" evidence="1">
    <location>
        <begin position="91"/>
        <end position="110"/>
    </location>
</feature>
<dbReference type="RefSeq" id="WP_289458543.1">
    <property type="nucleotide sequence ID" value="NZ_JAUCML010000004.1"/>
</dbReference>
<reference evidence="2 3" key="1">
    <citation type="submission" date="2023-06" db="EMBL/GenBank/DDBJ databases">
        <authorList>
            <person name="Feng G."/>
            <person name="Li J."/>
            <person name="Zhu H."/>
        </authorList>
    </citation>
    <scope>NUCLEOTIDE SEQUENCE [LARGE SCALE GENOMIC DNA]</scope>
    <source>
        <strain evidence="2 3">RHCKG23</strain>
    </source>
</reference>
<keyword evidence="1" id="KW-1133">Transmembrane helix</keyword>
<proteinExistence type="predicted"/>
<feature type="transmembrane region" description="Helical" evidence="1">
    <location>
        <begin position="122"/>
        <end position="144"/>
    </location>
</feature>